<dbReference type="InterPro" id="IPR041881">
    <property type="entry name" value="PqqD_sf"/>
</dbReference>
<gene>
    <name evidence="1" type="ORF">FB471_5196</name>
</gene>
<dbReference type="Pfam" id="PF05402">
    <property type="entry name" value="PqqD"/>
    <property type="match status" value="1"/>
</dbReference>
<name>A0A542DQJ4_AMYCI</name>
<dbReference type="NCBIfam" id="NF033530">
    <property type="entry name" value="lasso_PqqD_Strm"/>
    <property type="match status" value="1"/>
</dbReference>
<keyword evidence="2" id="KW-1185">Reference proteome</keyword>
<proteinExistence type="predicted"/>
<organism evidence="1 2">
    <name type="scientific">Amycolatopsis cihanbeyliensis</name>
    <dbReference type="NCBI Taxonomy" id="1128664"/>
    <lineage>
        <taxon>Bacteria</taxon>
        <taxon>Bacillati</taxon>
        <taxon>Actinomycetota</taxon>
        <taxon>Actinomycetes</taxon>
        <taxon>Pseudonocardiales</taxon>
        <taxon>Pseudonocardiaceae</taxon>
        <taxon>Amycolatopsis</taxon>
    </lineage>
</organism>
<dbReference type="InterPro" id="IPR008792">
    <property type="entry name" value="PQQD"/>
</dbReference>
<evidence type="ECO:0000313" key="1">
    <source>
        <dbReference type="EMBL" id="TQJ05368.1"/>
    </source>
</evidence>
<reference evidence="1 2" key="1">
    <citation type="submission" date="2019-06" db="EMBL/GenBank/DDBJ databases">
        <title>Sequencing the genomes of 1000 actinobacteria strains.</title>
        <authorList>
            <person name="Klenk H.-P."/>
        </authorList>
    </citation>
    <scope>NUCLEOTIDE SEQUENCE [LARGE SCALE GENOMIC DNA]</scope>
    <source>
        <strain evidence="1 2">DSM 45679</strain>
    </source>
</reference>
<dbReference type="Proteomes" id="UP000320876">
    <property type="component" value="Unassembled WGS sequence"/>
</dbReference>
<accession>A0A542DQJ4</accession>
<dbReference type="OrthoDB" id="5195143at2"/>
<evidence type="ECO:0000313" key="2">
    <source>
        <dbReference type="Proteomes" id="UP000320876"/>
    </source>
</evidence>
<sequence>MTFQLRQDVSLADTEYGTVLLDERSGRYWQLNPSGVLVVNTLLAGDDTEQAVTALTEEYQVDAAKARADVRTLVDGLRSAGLVSS</sequence>
<comment type="caution">
    <text evidence="1">The sequence shown here is derived from an EMBL/GenBank/DDBJ whole genome shotgun (WGS) entry which is preliminary data.</text>
</comment>
<dbReference type="RefSeq" id="WP_142000906.1">
    <property type="nucleotide sequence ID" value="NZ_VFML01000001.1"/>
</dbReference>
<dbReference type="EMBL" id="VFML01000001">
    <property type="protein sequence ID" value="TQJ05368.1"/>
    <property type="molecule type" value="Genomic_DNA"/>
</dbReference>
<protein>
    <submittedName>
        <fullName evidence="1">Coenzyme PQQ synthesis protein D (PqqD)</fullName>
    </submittedName>
</protein>
<dbReference type="AlphaFoldDB" id="A0A542DQJ4"/>
<dbReference type="Gene3D" id="1.10.10.1150">
    <property type="entry name" value="Coenzyme PQQ synthesis protein D (PqqD)"/>
    <property type="match status" value="1"/>
</dbReference>